<dbReference type="Proteomes" id="UP000479190">
    <property type="component" value="Unassembled WGS sequence"/>
</dbReference>
<dbReference type="EMBL" id="CADCXV010001012">
    <property type="protein sequence ID" value="CAB0040238.1"/>
    <property type="molecule type" value="Genomic_DNA"/>
</dbReference>
<sequence>MTLSSYSSRLARKKIVRCGSMLGTRKAVRRCIWLWTRARKGQSNCCRETASIRIRPTRMDRLLCMSFAEKMRRRYKDFEDDLTVHAAAELGFVPQRRTRDRIAAGKRRDPNIADAKNIQ</sequence>
<dbReference type="AlphaFoldDB" id="A0A6H5IRV6"/>
<evidence type="ECO:0000313" key="3">
    <source>
        <dbReference type="Proteomes" id="UP000479190"/>
    </source>
</evidence>
<gene>
    <name evidence="2" type="ORF">TBRA_LOCUS11966</name>
</gene>
<organism evidence="2 3">
    <name type="scientific">Trichogramma brassicae</name>
    <dbReference type="NCBI Taxonomy" id="86971"/>
    <lineage>
        <taxon>Eukaryota</taxon>
        <taxon>Metazoa</taxon>
        <taxon>Ecdysozoa</taxon>
        <taxon>Arthropoda</taxon>
        <taxon>Hexapoda</taxon>
        <taxon>Insecta</taxon>
        <taxon>Pterygota</taxon>
        <taxon>Neoptera</taxon>
        <taxon>Endopterygota</taxon>
        <taxon>Hymenoptera</taxon>
        <taxon>Apocrita</taxon>
        <taxon>Proctotrupomorpha</taxon>
        <taxon>Chalcidoidea</taxon>
        <taxon>Trichogrammatidae</taxon>
        <taxon>Trichogramma</taxon>
    </lineage>
</organism>
<feature type="compositionally biased region" description="Basic and acidic residues" evidence="1">
    <location>
        <begin position="100"/>
        <end position="111"/>
    </location>
</feature>
<proteinExistence type="predicted"/>
<keyword evidence="3" id="KW-1185">Reference proteome</keyword>
<accession>A0A6H5IRV6</accession>
<feature type="region of interest" description="Disordered" evidence="1">
    <location>
        <begin position="99"/>
        <end position="119"/>
    </location>
</feature>
<evidence type="ECO:0000256" key="1">
    <source>
        <dbReference type="SAM" id="MobiDB-lite"/>
    </source>
</evidence>
<name>A0A6H5IRV6_9HYME</name>
<evidence type="ECO:0000313" key="2">
    <source>
        <dbReference type="EMBL" id="CAB0040238.1"/>
    </source>
</evidence>
<protein>
    <submittedName>
        <fullName evidence="2">Uncharacterized protein</fullName>
    </submittedName>
</protein>
<reference evidence="2 3" key="1">
    <citation type="submission" date="2020-02" db="EMBL/GenBank/DDBJ databases">
        <authorList>
            <person name="Ferguson B K."/>
        </authorList>
    </citation>
    <scope>NUCLEOTIDE SEQUENCE [LARGE SCALE GENOMIC DNA]</scope>
</reference>